<dbReference type="Pfam" id="PF02413">
    <property type="entry name" value="Caudo_TAP"/>
    <property type="match status" value="1"/>
</dbReference>
<dbReference type="RefSeq" id="WP_252078125.1">
    <property type="nucleotide sequence ID" value="NZ_CP116347.1"/>
</dbReference>
<dbReference type="AlphaFoldDB" id="A0AAX3LFR9"/>
<gene>
    <name evidence="2" type="ORF">PHA72_08830</name>
</gene>
<proteinExistence type="predicted"/>
<evidence type="ECO:0000313" key="3">
    <source>
        <dbReference type="Proteomes" id="UP001210538"/>
    </source>
</evidence>
<sequence>MDNTYFYSAETNAFYVSSLMSDYEQAGTLPDDISEISNEWYEYLISGQATGKVITPDENGKPVLSEPEPPTPQELRDVAEGKKAQLMREAGEEIAILQDAADLGISTEEEDTTLLALRSYRVLLSRVDVDAPVWPEKP</sequence>
<evidence type="ECO:0000313" key="2">
    <source>
        <dbReference type="EMBL" id="WCE14953.1"/>
    </source>
</evidence>
<accession>A0AAX3LFR9</accession>
<name>A0AAX3LFR9_9ENTR</name>
<organism evidence="2 3">
    <name type="scientific">Enterobacter ludwigii</name>
    <dbReference type="NCBI Taxonomy" id="299767"/>
    <lineage>
        <taxon>Bacteria</taxon>
        <taxon>Pseudomonadati</taxon>
        <taxon>Pseudomonadota</taxon>
        <taxon>Gammaproteobacteria</taxon>
        <taxon>Enterobacterales</taxon>
        <taxon>Enterobacteriaceae</taxon>
        <taxon>Enterobacter</taxon>
        <taxon>Enterobacter cloacae complex</taxon>
    </lineage>
</organism>
<feature type="region of interest" description="Disordered" evidence="1">
    <location>
        <begin position="55"/>
        <end position="75"/>
    </location>
</feature>
<keyword evidence="3" id="KW-1185">Reference proteome</keyword>
<evidence type="ECO:0000256" key="1">
    <source>
        <dbReference type="SAM" id="MobiDB-lite"/>
    </source>
</evidence>
<reference evidence="2 3" key="1">
    <citation type="submission" date="2023-01" db="EMBL/GenBank/DDBJ databases">
        <title>Genome sequence resource and annotation of Enterobacter ludwigii, an economically important pathogen of seedling wilt with strawberry.</title>
        <authorList>
            <person name="Xie Y."/>
        </authorList>
    </citation>
    <scope>NUCLEOTIDE SEQUENCE [LARGE SCALE GENOMIC DNA]</scope>
    <source>
        <strain evidence="2 3">CM-TZ4</strain>
    </source>
</reference>
<dbReference type="InterPro" id="IPR003458">
    <property type="entry name" value="Phage_T4_Gp38_tail_assem"/>
</dbReference>
<dbReference type="Proteomes" id="UP001210538">
    <property type="component" value="Chromosome"/>
</dbReference>
<dbReference type="EMBL" id="CP116347">
    <property type="protein sequence ID" value="WCE14953.1"/>
    <property type="molecule type" value="Genomic_DNA"/>
</dbReference>
<protein>
    <submittedName>
        <fullName evidence="2">Tail fiber assembly protein</fullName>
    </submittedName>
</protein>